<dbReference type="EMBL" id="CP114040">
    <property type="protein sequence ID" value="WAS93432.1"/>
    <property type="molecule type" value="Genomic_DNA"/>
</dbReference>
<sequence>MNLSRATICLFSVGLAATLTACIAEGDADFGGLTETTTDGASSSGAEAPAYDPDGEPHAVEPAASNLRVHEPTEGSCPKGAKEYFQIRTGLGGHSFAIDVDGNVYGWGANDKGQLGINSVSTTETKPKKVSTTQKFWDVAAGDKHTLALANDGTVWGWGDNSAGQIANATTSVPKKIAGLGGVVQIAAGGRFSLALTDQGKLYAWGDNTYGQLGIGSVGGTRTTPTLVSSVTSPAAIGAGRDFAAAHKGSQLWIWGRDNVGQLGNGPASTASRGTPSPVALPGIYGFGLGPEHVLVYTAQSLSSYHAWGSNLSGQLGDGTLSQRTSPVAITGPSFLSVSQLIAGATSTFITGATGFSPPKPGIELYSAGRNDYRQLLNTAPSPTKSFTEMSGVLQEGYDNGVSHGYLQQVAAGNGYTLMLIGTAVKSIGINNAGQLGDGTLISRSSPTNVCLP</sequence>
<dbReference type="RefSeq" id="WP_269035768.1">
    <property type="nucleotide sequence ID" value="NZ_CP114040.1"/>
</dbReference>
<dbReference type="Proteomes" id="UP001164459">
    <property type="component" value="Chromosome"/>
</dbReference>
<reference evidence="5" key="1">
    <citation type="submission" date="2022-11" db="EMBL/GenBank/DDBJ databases">
        <title>Minimal conservation of predation-associated metabolite biosynthetic gene clusters underscores biosynthetic potential of Myxococcota including descriptions for ten novel species: Archangium lansinium sp. nov., Myxococcus landrumus sp. nov., Nannocystis bai.</title>
        <authorList>
            <person name="Ahearne A."/>
            <person name="Stevens C."/>
            <person name="Dowd S."/>
        </authorList>
    </citation>
    <scope>NUCLEOTIDE SEQUENCE</scope>
    <source>
        <strain evidence="5">Fl3</strain>
    </source>
</reference>
<dbReference type="SUPFAM" id="SSF50985">
    <property type="entry name" value="RCC1/BLIP-II"/>
    <property type="match status" value="1"/>
</dbReference>
<dbReference type="InterPro" id="IPR000408">
    <property type="entry name" value="Reg_chr_condens"/>
</dbReference>
<keyword evidence="3" id="KW-0732">Signal</keyword>
<dbReference type="PROSITE" id="PS00626">
    <property type="entry name" value="RCC1_2"/>
    <property type="match status" value="1"/>
</dbReference>
<protein>
    <recommendedName>
        <fullName evidence="4">RCC1-like domain-containing protein</fullName>
    </recommendedName>
</protein>
<dbReference type="InterPro" id="IPR009091">
    <property type="entry name" value="RCC1/BLIP-II"/>
</dbReference>
<accession>A0ABY7H2H5</accession>
<keyword evidence="6" id="KW-1185">Reference proteome</keyword>
<keyword evidence="1" id="KW-0677">Repeat</keyword>
<dbReference type="PANTHER" id="PTHR45622">
    <property type="entry name" value="UBIQUITIN-PROTEIN LIGASE E3A-RELATED"/>
    <property type="match status" value="1"/>
</dbReference>
<dbReference type="PRINTS" id="PR00633">
    <property type="entry name" value="RCCNDNSATION"/>
</dbReference>
<name>A0ABY7H2H5_9BACT</name>
<dbReference type="InterPro" id="IPR058923">
    <property type="entry name" value="RCC1-like_dom"/>
</dbReference>
<feature type="compositionally biased region" description="Polar residues" evidence="2">
    <location>
        <begin position="34"/>
        <end position="45"/>
    </location>
</feature>
<gene>
    <name evidence="5" type="ORF">O0S08_45385</name>
</gene>
<proteinExistence type="predicted"/>
<evidence type="ECO:0000259" key="4">
    <source>
        <dbReference type="Pfam" id="PF25390"/>
    </source>
</evidence>
<dbReference type="PROSITE" id="PS51257">
    <property type="entry name" value="PROKAR_LIPOPROTEIN"/>
    <property type="match status" value="1"/>
</dbReference>
<dbReference type="Gene3D" id="2.130.10.30">
    <property type="entry name" value="Regulator of chromosome condensation 1/beta-lactamase-inhibitor protein II"/>
    <property type="match status" value="2"/>
</dbReference>
<evidence type="ECO:0000256" key="3">
    <source>
        <dbReference type="SAM" id="SignalP"/>
    </source>
</evidence>
<evidence type="ECO:0000256" key="2">
    <source>
        <dbReference type="SAM" id="MobiDB-lite"/>
    </source>
</evidence>
<dbReference type="PROSITE" id="PS50012">
    <property type="entry name" value="RCC1_3"/>
    <property type="match status" value="5"/>
</dbReference>
<dbReference type="Pfam" id="PF25390">
    <property type="entry name" value="WD40_RLD"/>
    <property type="match status" value="1"/>
</dbReference>
<feature type="signal peptide" evidence="3">
    <location>
        <begin position="1"/>
        <end position="21"/>
    </location>
</feature>
<evidence type="ECO:0000256" key="1">
    <source>
        <dbReference type="ARBA" id="ARBA00022737"/>
    </source>
</evidence>
<dbReference type="InterPro" id="IPR051709">
    <property type="entry name" value="Ub-ligase/GTPase-reg"/>
</dbReference>
<evidence type="ECO:0000313" key="5">
    <source>
        <dbReference type="EMBL" id="WAS93432.1"/>
    </source>
</evidence>
<feature type="domain" description="RCC1-like" evidence="4">
    <location>
        <begin position="72"/>
        <end position="378"/>
    </location>
</feature>
<dbReference type="PANTHER" id="PTHR45622:SF58">
    <property type="entry name" value="REGULATOR OF CHROMOSOME CONDENSATION DOMAIN-CONTAINING PROTEIN"/>
    <property type="match status" value="1"/>
</dbReference>
<organism evidence="5 6">
    <name type="scientific">Nannocystis punicea</name>
    <dbReference type="NCBI Taxonomy" id="2995304"/>
    <lineage>
        <taxon>Bacteria</taxon>
        <taxon>Pseudomonadati</taxon>
        <taxon>Myxococcota</taxon>
        <taxon>Polyangia</taxon>
        <taxon>Nannocystales</taxon>
        <taxon>Nannocystaceae</taxon>
        <taxon>Nannocystis</taxon>
    </lineage>
</organism>
<evidence type="ECO:0000313" key="6">
    <source>
        <dbReference type="Proteomes" id="UP001164459"/>
    </source>
</evidence>
<feature type="region of interest" description="Disordered" evidence="2">
    <location>
        <begin position="34"/>
        <end position="57"/>
    </location>
</feature>
<feature type="chain" id="PRO_5045740451" description="RCC1-like domain-containing protein" evidence="3">
    <location>
        <begin position="22"/>
        <end position="453"/>
    </location>
</feature>